<gene>
    <name evidence="1" type="ORF">BJ138DRAFT_1182057</name>
</gene>
<accession>A0ACB8A5H9</accession>
<keyword evidence="2" id="KW-1185">Reference proteome</keyword>
<name>A0ACB8A5H9_9AGAM</name>
<proteinExistence type="predicted"/>
<comment type="caution">
    <text evidence="1">The sequence shown here is derived from an EMBL/GenBank/DDBJ whole genome shotgun (WGS) entry which is preliminary data.</text>
</comment>
<dbReference type="EMBL" id="MU267855">
    <property type="protein sequence ID" value="KAH7907967.1"/>
    <property type="molecule type" value="Genomic_DNA"/>
</dbReference>
<reference evidence="1" key="1">
    <citation type="journal article" date="2021" name="New Phytol.">
        <title>Evolutionary innovations through gain and loss of genes in the ectomycorrhizal Boletales.</title>
        <authorList>
            <person name="Wu G."/>
            <person name="Miyauchi S."/>
            <person name="Morin E."/>
            <person name="Kuo A."/>
            <person name="Drula E."/>
            <person name="Varga T."/>
            <person name="Kohler A."/>
            <person name="Feng B."/>
            <person name="Cao Y."/>
            <person name="Lipzen A."/>
            <person name="Daum C."/>
            <person name="Hundley H."/>
            <person name="Pangilinan J."/>
            <person name="Johnson J."/>
            <person name="Barry K."/>
            <person name="LaButti K."/>
            <person name="Ng V."/>
            <person name="Ahrendt S."/>
            <person name="Min B."/>
            <person name="Choi I.G."/>
            <person name="Park H."/>
            <person name="Plett J.M."/>
            <person name="Magnuson J."/>
            <person name="Spatafora J.W."/>
            <person name="Nagy L.G."/>
            <person name="Henrissat B."/>
            <person name="Grigoriev I.V."/>
            <person name="Yang Z.L."/>
            <person name="Xu J."/>
            <person name="Martin F.M."/>
        </authorList>
    </citation>
    <scope>NUCLEOTIDE SEQUENCE</scope>
    <source>
        <strain evidence="1">ATCC 28755</strain>
    </source>
</reference>
<evidence type="ECO:0000313" key="2">
    <source>
        <dbReference type="Proteomes" id="UP000790377"/>
    </source>
</evidence>
<organism evidence="1 2">
    <name type="scientific">Hygrophoropsis aurantiaca</name>
    <dbReference type="NCBI Taxonomy" id="72124"/>
    <lineage>
        <taxon>Eukaryota</taxon>
        <taxon>Fungi</taxon>
        <taxon>Dikarya</taxon>
        <taxon>Basidiomycota</taxon>
        <taxon>Agaricomycotina</taxon>
        <taxon>Agaricomycetes</taxon>
        <taxon>Agaricomycetidae</taxon>
        <taxon>Boletales</taxon>
        <taxon>Coniophorineae</taxon>
        <taxon>Hygrophoropsidaceae</taxon>
        <taxon>Hygrophoropsis</taxon>
    </lineage>
</organism>
<dbReference type="Proteomes" id="UP000790377">
    <property type="component" value="Unassembled WGS sequence"/>
</dbReference>
<evidence type="ECO:0000313" key="1">
    <source>
        <dbReference type="EMBL" id="KAH7907967.1"/>
    </source>
</evidence>
<protein>
    <submittedName>
        <fullName evidence="1">Uncharacterized protein</fullName>
    </submittedName>
</protein>
<sequence length="409" mass="46052">MSQKTRKRRRSQAFPNGSNGDQDAEFTHIITANRDSNADATSGNTAADDLNEEGKEDLEGWNAFKEEHHEILDQLPLSLHRQYTLMRELDEQTQSYKAEVLDNIKQYVALRSSLARQFALDAKHSNLANEAEHADFPSQPHSISPFTSQPSSEAQQHTTVTTNMDTEQPKPEIKETCISNYLSSLQILRQIAKSSEEMLGASEEKVNLAQTAFETVDRHIRLLDQAIKEQESLISLSVHLGPNPAPLILHDLSVPRWVRPPRIEHSPIPSMSPEPLLPIRSNQCDEELILNENTSGTLKIKRKYADRKIKKLPSGKKVDTTDDSIEPAQTRSTRGVKLTLSGPTLQQVAPTEPRYCYCNQVSYGVLIGCDNPDCTLEWFHLGCTGLSEAPGRKTKWYCRDCQPKKSRQK</sequence>